<comment type="caution">
    <text evidence="2">The sequence shown here is derived from an EMBL/GenBank/DDBJ whole genome shotgun (WGS) entry which is preliminary data.</text>
</comment>
<reference evidence="2 3" key="1">
    <citation type="journal article" date="2019" name="Commun. Biol.">
        <title>The bagworm genome reveals a unique fibroin gene that provides high tensile strength.</title>
        <authorList>
            <person name="Kono N."/>
            <person name="Nakamura H."/>
            <person name="Ohtoshi R."/>
            <person name="Tomita M."/>
            <person name="Numata K."/>
            <person name="Arakawa K."/>
        </authorList>
    </citation>
    <scope>NUCLEOTIDE SEQUENCE [LARGE SCALE GENOMIC DNA]</scope>
</reference>
<organism evidence="2 3">
    <name type="scientific">Eumeta variegata</name>
    <name type="common">Bagworm moth</name>
    <name type="synonym">Eumeta japonica</name>
    <dbReference type="NCBI Taxonomy" id="151549"/>
    <lineage>
        <taxon>Eukaryota</taxon>
        <taxon>Metazoa</taxon>
        <taxon>Ecdysozoa</taxon>
        <taxon>Arthropoda</taxon>
        <taxon>Hexapoda</taxon>
        <taxon>Insecta</taxon>
        <taxon>Pterygota</taxon>
        <taxon>Neoptera</taxon>
        <taxon>Endopterygota</taxon>
        <taxon>Lepidoptera</taxon>
        <taxon>Glossata</taxon>
        <taxon>Ditrysia</taxon>
        <taxon>Tineoidea</taxon>
        <taxon>Psychidae</taxon>
        <taxon>Oiketicinae</taxon>
        <taxon>Eumeta</taxon>
    </lineage>
</organism>
<feature type="region of interest" description="Disordered" evidence="1">
    <location>
        <begin position="160"/>
        <end position="194"/>
    </location>
</feature>
<proteinExistence type="predicted"/>
<keyword evidence="3" id="KW-1185">Reference proteome</keyword>
<feature type="region of interest" description="Disordered" evidence="1">
    <location>
        <begin position="30"/>
        <end position="50"/>
    </location>
</feature>
<feature type="compositionally biased region" description="Basic and acidic residues" evidence="1">
    <location>
        <begin position="114"/>
        <end position="123"/>
    </location>
</feature>
<dbReference type="OrthoDB" id="6379319at2759"/>
<name>A0A4C1T3T6_EUMVA</name>
<feature type="compositionally biased region" description="Low complexity" evidence="1">
    <location>
        <begin position="33"/>
        <end position="43"/>
    </location>
</feature>
<feature type="region of interest" description="Disordered" evidence="1">
    <location>
        <begin position="82"/>
        <end position="131"/>
    </location>
</feature>
<evidence type="ECO:0000256" key="1">
    <source>
        <dbReference type="SAM" id="MobiDB-lite"/>
    </source>
</evidence>
<protein>
    <submittedName>
        <fullName evidence="2">Uncharacterized protein</fullName>
    </submittedName>
</protein>
<gene>
    <name evidence="2" type="ORF">EVAR_69197_1</name>
</gene>
<sequence>MDDATSTTSTTIMPTFAFLLPCLARVPSTFSSTTTKAPTRPTTEVGKPFTRSSAFSASTNVATNQNTINRYDVTKLSKEIRTPAPAQGFKSPAPTTPTSKIDSTRKFSSIQIRPRNDGLEPPKLESPIGVDGREYPETVIDYNSISTNNGLTAVSQFGIEQSKNSTTQPKAKINQPSRSPTSRSVKEIGQPSSDLSVPEYAFPLENNGRTGYLDTDAYNSFLLKYPENRADTDQPLHWYGENPKCPECHPSYVIPGTCEPCIRR</sequence>
<evidence type="ECO:0000313" key="3">
    <source>
        <dbReference type="Proteomes" id="UP000299102"/>
    </source>
</evidence>
<dbReference type="EMBL" id="BGZK01004284">
    <property type="protein sequence ID" value="GBP08117.1"/>
    <property type="molecule type" value="Genomic_DNA"/>
</dbReference>
<feature type="compositionally biased region" description="Polar residues" evidence="1">
    <location>
        <begin position="96"/>
        <end position="111"/>
    </location>
</feature>
<dbReference type="Proteomes" id="UP000299102">
    <property type="component" value="Unassembled WGS sequence"/>
</dbReference>
<evidence type="ECO:0000313" key="2">
    <source>
        <dbReference type="EMBL" id="GBP08117.1"/>
    </source>
</evidence>
<dbReference type="AlphaFoldDB" id="A0A4C1T3T6"/>
<accession>A0A4C1T3T6</accession>
<feature type="compositionally biased region" description="Polar residues" evidence="1">
    <location>
        <begin position="160"/>
        <end position="183"/>
    </location>
</feature>